<dbReference type="STRING" id="1434108.MSBRM_2521"/>
<evidence type="ECO:0000313" key="2">
    <source>
        <dbReference type="Proteomes" id="UP000033033"/>
    </source>
</evidence>
<protein>
    <submittedName>
        <fullName evidence="1">Uncharacterized protein</fullName>
    </submittedName>
</protein>
<dbReference type="Proteomes" id="UP000033033">
    <property type="component" value="Chromosome"/>
</dbReference>
<name>A0A0E3QXH3_METBA</name>
<reference evidence="1 2" key="1">
    <citation type="submission" date="2014-07" db="EMBL/GenBank/DDBJ databases">
        <title>Methanogenic archaea and the global carbon cycle.</title>
        <authorList>
            <person name="Henriksen J.R."/>
            <person name="Luke J."/>
            <person name="Reinhart S."/>
            <person name="Benedict M.N."/>
            <person name="Youngblut N.D."/>
            <person name="Metcalf M.E."/>
            <person name="Whitaker R.J."/>
            <person name="Metcalf W.W."/>
        </authorList>
    </citation>
    <scope>NUCLEOTIDE SEQUENCE [LARGE SCALE GENOMIC DNA]</scope>
    <source>
        <strain evidence="1 2">MS</strain>
    </source>
</reference>
<sequence>MKKSALISISVVLLVLILGGSWYYGNGADVKIVDMHASPFGAGDPGKLNITLQNNGLKSVDVWLEIENAFVDENGTSYSTSRLIISDNSTNPWDEGSVSLQKPIKLVHGNNSVSVWLGYKLPGEYPVKVRVVQNGRLLDEDTYLVNIPLPELHLKLEDEMEHINTSDVYRVYGYLLNYGLSSADKVSTNLTVTNERTGKIVFTSSEFYSVGGQDKSALRAWPGYPYAIVEIAHGKPSGDLYKPIPNVIVGENGDRFLLNVTSRWQDQVTSAELHIPAQEEAGEAYDKKI</sequence>
<keyword evidence="2" id="KW-1185">Reference proteome</keyword>
<dbReference type="PATRIC" id="fig|1434108.4.peg.3231"/>
<dbReference type="EMBL" id="CP009528">
    <property type="protein sequence ID" value="AKB55519.1"/>
    <property type="molecule type" value="Genomic_DNA"/>
</dbReference>
<dbReference type="RefSeq" id="WP_048121072.1">
    <property type="nucleotide sequence ID" value="NZ_CP009528.1"/>
</dbReference>
<gene>
    <name evidence="1" type="ORF">MSBRM_2521</name>
</gene>
<dbReference type="KEGG" id="mby:MSBRM_2521"/>
<organism evidence="1 2">
    <name type="scientific">Methanosarcina barkeri MS</name>
    <dbReference type="NCBI Taxonomy" id="1434108"/>
    <lineage>
        <taxon>Archaea</taxon>
        <taxon>Methanobacteriati</taxon>
        <taxon>Methanobacteriota</taxon>
        <taxon>Stenosarchaea group</taxon>
        <taxon>Methanomicrobia</taxon>
        <taxon>Methanosarcinales</taxon>
        <taxon>Methanosarcinaceae</taxon>
        <taxon>Methanosarcina</taxon>
    </lineage>
</organism>
<dbReference type="HOGENOM" id="CLU_971845_0_0_2"/>
<accession>A0A0E3QXH3</accession>
<dbReference type="GeneID" id="24845824"/>
<evidence type="ECO:0000313" key="1">
    <source>
        <dbReference type="EMBL" id="AKB55519.1"/>
    </source>
</evidence>
<proteinExistence type="predicted"/>
<dbReference type="AlphaFoldDB" id="A0A0E3QXH3"/>